<comment type="caution">
    <text evidence="5">The sequence shown here is derived from an EMBL/GenBank/DDBJ whole genome shotgun (WGS) entry which is preliminary data.</text>
</comment>
<keyword evidence="6" id="KW-1185">Reference proteome</keyword>
<dbReference type="Pfam" id="PF07992">
    <property type="entry name" value="Pyr_redox_2"/>
    <property type="match status" value="2"/>
</dbReference>
<feature type="domain" description="FAD/NAD(P)-binding" evidence="4">
    <location>
        <begin position="178"/>
        <end position="284"/>
    </location>
</feature>
<dbReference type="GO" id="GO:0016491">
    <property type="term" value="F:oxidoreductase activity"/>
    <property type="evidence" value="ECO:0007669"/>
    <property type="project" value="UniProtKB-KW"/>
</dbReference>
<evidence type="ECO:0000259" key="4">
    <source>
        <dbReference type="Pfam" id="PF07992"/>
    </source>
</evidence>
<evidence type="ECO:0000313" key="6">
    <source>
        <dbReference type="Proteomes" id="UP001156140"/>
    </source>
</evidence>
<dbReference type="PRINTS" id="PR00368">
    <property type="entry name" value="FADPNR"/>
</dbReference>
<evidence type="ECO:0000256" key="2">
    <source>
        <dbReference type="ARBA" id="ARBA00022630"/>
    </source>
</evidence>
<dbReference type="AlphaFoldDB" id="A0AA41UGD4"/>
<keyword evidence="3" id="KW-0560">Oxidoreductase</keyword>
<dbReference type="InterPro" id="IPR050097">
    <property type="entry name" value="Ferredoxin-NADP_redctase_2"/>
</dbReference>
<organism evidence="5 6">
    <name type="scientific">Paradevosia shaoguanensis</name>
    <dbReference type="NCBI Taxonomy" id="1335043"/>
    <lineage>
        <taxon>Bacteria</taxon>
        <taxon>Pseudomonadati</taxon>
        <taxon>Pseudomonadota</taxon>
        <taxon>Alphaproteobacteria</taxon>
        <taxon>Hyphomicrobiales</taxon>
        <taxon>Devosiaceae</taxon>
        <taxon>Paradevosia</taxon>
    </lineage>
</organism>
<reference evidence="5" key="1">
    <citation type="submission" date="2022-03" db="EMBL/GenBank/DDBJ databases">
        <title>The complete genome sequence of a Methyloterrigena soli.</title>
        <authorList>
            <person name="Zi Z."/>
        </authorList>
    </citation>
    <scope>NUCLEOTIDE SEQUENCE</scope>
    <source>
        <strain evidence="5">M48</strain>
    </source>
</reference>
<evidence type="ECO:0000256" key="3">
    <source>
        <dbReference type="ARBA" id="ARBA00023002"/>
    </source>
</evidence>
<protein>
    <recommendedName>
        <fullName evidence="1">Thioredoxin reductase</fullName>
    </recommendedName>
</protein>
<proteinExistence type="predicted"/>
<dbReference type="PANTHER" id="PTHR48105">
    <property type="entry name" value="THIOREDOXIN REDUCTASE 1-RELATED-RELATED"/>
    <property type="match status" value="1"/>
</dbReference>
<sequence length="297" mass="31702">MQYDAIIIGGSFAGLATAIYIARARRTVCIIDTGLPRNRFAEHSHGFFAQDGKAPGEMLAIAREQVAAYPTVSFKSDAAISASKAGDGFEVTLASGEVLGAKRLVLAYGISDELPDLPGLAERWGSTAIHCPYCHGYEFSGQKLGVLSLSPMSVHQAQLIPEWGPTTFFLNGQDAPDETIMAQLRARNVVIEPDRVVALHGEGKALSGVELENRRIVETAALYVGPRNRLNSDIAQQLGCEIEEGPLGAIIRTDAMKQTTVPNVFAAGDVTRAAHNVTWAVSDGVMAGSALHRSLVF</sequence>
<dbReference type="InterPro" id="IPR023753">
    <property type="entry name" value="FAD/NAD-binding_dom"/>
</dbReference>
<evidence type="ECO:0000313" key="5">
    <source>
        <dbReference type="EMBL" id="MCI0127286.1"/>
    </source>
</evidence>
<gene>
    <name evidence="5" type="ORF">ML536_10665</name>
</gene>
<feature type="domain" description="FAD/NAD(P)-binding" evidence="4">
    <location>
        <begin position="3"/>
        <end position="130"/>
    </location>
</feature>
<accession>A0AA41UGD4</accession>
<evidence type="ECO:0000256" key="1">
    <source>
        <dbReference type="ARBA" id="ARBA00018719"/>
    </source>
</evidence>
<dbReference type="Proteomes" id="UP001156140">
    <property type="component" value="Unassembled WGS sequence"/>
</dbReference>
<dbReference type="Gene3D" id="3.50.50.60">
    <property type="entry name" value="FAD/NAD(P)-binding domain"/>
    <property type="match status" value="2"/>
</dbReference>
<dbReference type="SUPFAM" id="SSF51905">
    <property type="entry name" value="FAD/NAD(P)-binding domain"/>
    <property type="match status" value="1"/>
</dbReference>
<keyword evidence="2" id="KW-0285">Flavoprotein</keyword>
<name>A0AA41UGD4_9HYPH</name>
<dbReference type="InterPro" id="IPR036188">
    <property type="entry name" value="FAD/NAD-bd_sf"/>
</dbReference>
<dbReference type="PRINTS" id="PR00469">
    <property type="entry name" value="PNDRDTASEII"/>
</dbReference>
<dbReference type="EMBL" id="JALAZD010000001">
    <property type="protein sequence ID" value="MCI0127286.1"/>
    <property type="molecule type" value="Genomic_DNA"/>
</dbReference>
<dbReference type="RefSeq" id="WP_281735865.1">
    <property type="nucleotide sequence ID" value="NZ_JAKETQ010000001.1"/>
</dbReference>